<dbReference type="PANTHER" id="PTHR10457:SF7">
    <property type="entry name" value="GALACTOKINASE-RELATED"/>
    <property type="match status" value="1"/>
</dbReference>
<dbReference type="InterPro" id="IPR014721">
    <property type="entry name" value="Ribsml_uS5_D2-typ_fold_subgr"/>
</dbReference>
<comment type="similarity">
    <text evidence="1">Belongs to the GHMP kinase family. GalK subfamily.</text>
</comment>
<keyword evidence="6" id="KW-0119">Carbohydrate metabolism</keyword>
<dbReference type="Pfam" id="PF08544">
    <property type="entry name" value="GHMP_kinases_C"/>
    <property type="match status" value="1"/>
</dbReference>
<dbReference type="SUPFAM" id="SSF55060">
    <property type="entry name" value="GHMP Kinase, C-terminal domain"/>
    <property type="match status" value="1"/>
</dbReference>
<evidence type="ECO:0000256" key="2">
    <source>
        <dbReference type="ARBA" id="ARBA00022679"/>
    </source>
</evidence>
<dbReference type="InterPro" id="IPR013750">
    <property type="entry name" value="GHMP_kinase_C_dom"/>
</dbReference>
<evidence type="ECO:0000259" key="9">
    <source>
        <dbReference type="Pfam" id="PF08544"/>
    </source>
</evidence>
<dbReference type="PROSITE" id="PS00627">
    <property type="entry name" value="GHMP_KINASES_ATP"/>
    <property type="match status" value="1"/>
</dbReference>
<evidence type="ECO:0000259" key="8">
    <source>
        <dbReference type="Pfam" id="PF00288"/>
    </source>
</evidence>
<dbReference type="PRINTS" id="PR00959">
    <property type="entry name" value="MEVGALKINASE"/>
</dbReference>
<evidence type="ECO:0000256" key="7">
    <source>
        <dbReference type="NCBIfam" id="TIGR00131"/>
    </source>
</evidence>
<dbReference type="Gene3D" id="3.30.70.890">
    <property type="entry name" value="GHMP kinase, C-terminal domain"/>
    <property type="match status" value="1"/>
</dbReference>
<keyword evidence="4" id="KW-0418">Kinase</keyword>
<evidence type="ECO:0000256" key="1">
    <source>
        <dbReference type="ARBA" id="ARBA00006566"/>
    </source>
</evidence>
<evidence type="ECO:0000313" key="11">
    <source>
        <dbReference type="EMBL" id="UNK45133.1"/>
    </source>
</evidence>
<accession>A0ABY3W4N1</accession>
<protein>
    <recommendedName>
        <fullName evidence="7">Galactokinase</fullName>
        <ecNumber evidence="7">2.7.1.6</ecNumber>
    </recommendedName>
</protein>
<dbReference type="PIRSF" id="PIRSF000530">
    <property type="entry name" value="Galactokinase"/>
    <property type="match status" value="1"/>
</dbReference>
<dbReference type="PANTHER" id="PTHR10457">
    <property type="entry name" value="MEVALONATE KINASE/GALACTOKINASE"/>
    <property type="match status" value="1"/>
</dbReference>
<evidence type="ECO:0000256" key="5">
    <source>
        <dbReference type="ARBA" id="ARBA00022840"/>
    </source>
</evidence>
<name>A0ABY3W4N1_9MICC</name>
<keyword evidence="6" id="KW-0299">Galactose metabolism</keyword>
<feature type="domain" description="GHMP kinase C-terminal" evidence="9">
    <location>
        <begin position="296"/>
        <end position="365"/>
    </location>
</feature>
<keyword evidence="2 11" id="KW-0808">Transferase</keyword>
<dbReference type="RefSeq" id="WP_241913412.1">
    <property type="nucleotide sequence ID" value="NZ_CP093326.1"/>
</dbReference>
<gene>
    <name evidence="11" type="primary">galK</name>
    <name evidence="11" type="ORF">MNQ99_14470</name>
</gene>
<sequence>MSADALAARTADAFAARFGRTPAGVWAGPGRVNLIGEHTDYNGGFVLPFAIDKTTTAALAVRGDRTVRVASALAGTEAVEVDVDGLRPGSVTGWAAYPLGVAWALEQAGVRLPGFDLLVDSEVPVGAGLSSSAALECAVAVGLAELAALDGRAGLDRRALAAVGRRAENDMVGAPTGIMDQYASLFGSAGSAVFLDCRSKEVQLVPLVLDAAGLVCLVMDTKVSHAHATGDYARRRDSCTRAAEALGVPLLRDVPHDRLAEAQQLLDDETFRRARHIVTENQRVVDAVRTLRIEGPAAIGRLLDASHVSMRDDFEISCPELDLAVDAAREGGALGARMTGGGFGGSAIALVPAAGVDAVRDAVWRAFASRGFRQPELFTVRPADGARRLL</sequence>
<keyword evidence="12" id="KW-1185">Reference proteome</keyword>
<evidence type="ECO:0000256" key="6">
    <source>
        <dbReference type="ARBA" id="ARBA00023144"/>
    </source>
</evidence>
<dbReference type="Pfam" id="PF10509">
    <property type="entry name" value="GalKase_gal_bdg"/>
    <property type="match status" value="1"/>
</dbReference>
<keyword evidence="5" id="KW-0067">ATP-binding</keyword>
<dbReference type="InterPro" id="IPR036554">
    <property type="entry name" value="GHMP_kinase_C_sf"/>
</dbReference>
<dbReference type="InterPro" id="IPR006204">
    <property type="entry name" value="GHMP_kinase_N_dom"/>
</dbReference>
<dbReference type="EMBL" id="CP093326">
    <property type="protein sequence ID" value="UNK45133.1"/>
    <property type="molecule type" value="Genomic_DNA"/>
</dbReference>
<dbReference type="PRINTS" id="PR00473">
    <property type="entry name" value="GALCTOKINASE"/>
</dbReference>
<evidence type="ECO:0000256" key="3">
    <source>
        <dbReference type="ARBA" id="ARBA00022741"/>
    </source>
</evidence>
<dbReference type="Gene3D" id="3.30.230.10">
    <property type="match status" value="1"/>
</dbReference>
<evidence type="ECO:0000256" key="4">
    <source>
        <dbReference type="ARBA" id="ARBA00022777"/>
    </source>
</evidence>
<organism evidence="11 12">
    <name type="scientific">Arthrobacter sulfonylureivorans</name>
    <dbReference type="NCBI Taxonomy" id="2486855"/>
    <lineage>
        <taxon>Bacteria</taxon>
        <taxon>Bacillati</taxon>
        <taxon>Actinomycetota</taxon>
        <taxon>Actinomycetes</taxon>
        <taxon>Micrococcales</taxon>
        <taxon>Micrococcaceae</taxon>
        <taxon>Arthrobacter</taxon>
    </lineage>
</organism>
<dbReference type="EC" id="2.7.1.6" evidence="7"/>
<dbReference type="Pfam" id="PF00288">
    <property type="entry name" value="GHMP_kinases_N"/>
    <property type="match status" value="1"/>
</dbReference>
<proteinExistence type="inferred from homology"/>
<dbReference type="InterPro" id="IPR000705">
    <property type="entry name" value="Galactokinase"/>
</dbReference>
<dbReference type="PROSITE" id="PS00106">
    <property type="entry name" value="GALACTOKINASE"/>
    <property type="match status" value="1"/>
</dbReference>
<dbReference type="InterPro" id="IPR019741">
    <property type="entry name" value="Galactokinase_CS"/>
</dbReference>
<dbReference type="Proteomes" id="UP000829069">
    <property type="component" value="Chromosome"/>
</dbReference>
<evidence type="ECO:0000259" key="10">
    <source>
        <dbReference type="Pfam" id="PF10509"/>
    </source>
</evidence>
<feature type="domain" description="Galactokinase N-terminal" evidence="10">
    <location>
        <begin position="13"/>
        <end position="60"/>
    </location>
</feature>
<dbReference type="NCBIfam" id="TIGR00131">
    <property type="entry name" value="gal_kin"/>
    <property type="match status" value="1"/>
</dbReference>
<dbReference type="InterPro" id="IPR006206">
    <property type="entry name" value="Mevalonate/galactokinase"/>
</dbReference>
<evidence type="ECO:0000313" key="12">
    <source>
        <dbReference type="Proteomes" id="UP000829069"/>
    </source>
</evidence>
<keyword evidence="3" id="KW-0547">Nucleotide-binding</keyword>
<dbReference type="InterPro" id="IPR019539">
    <property type="entry name" value="GalKase_N"/>
</dbReference>
<reference evidence="11 12" key="1">
    <citation type="submission" date="2022-03" db="EMBL/GenBank/DDBJ databases">
        <title>Isotopic signatures of nitrous oxide derived from detoxification processes.</title>
        <authorList>
            <person name="Behrendt U."/>
            <person name="Buchen C."/>
            <person name="Well R."/>
            <person name="Ulrich A."/>
            <person name="Rohe L."/>
            <person name="Kolb S."/>
            <person name="Schloter M."/>
            <person name="Horn M.A."/>
            <person name="Augustin J."/>
        </authorList>
    </citation>
    <scope>NUCLEOTIDE SEQUENCE [LARGE SCALE GENOMIC DNA]</scope>
    <source>
        <strain evidence="11 12">S4-C24</strain>
    </source>
</reference>
<dbReference type="InterPro" id="IPR006203">
    <property type="entry name" value="GHMP_knse_ATP-bd_CS"/>
</dbReference>
<dbReference type="InterPro" id="IPR020568">
    <property type="entry name" value="Ribosomal_Su5_D2-typ_SF"/>
</dbReference>
<feature type="domain" description="GHMP kinase N-terminal" evidence="8">
    <location>
        <begin position="97"/>
        <end position="187"/>
    </location>
</feature>
<dbReference type="GO" id="GO:0004335">
    <property type="term" value="F:galactokinase activity"/>
    <property type="evidence" value="ECO:0007669"/>
    <property type="project" value="UniProtKB-EC"/>
</dbReference>
<dbReference type="SUPFAM" id="SSF54211">
    <property type="entry name" value="Ribosomal protein S5 domain 2-like"/>
    <property type="match status" value="1"/>
</dbReference>